<dbReference type="RefSeq" id="XP_019637237.1">
    <property type="nucleotide sequence ID" value="XM_019781678.1"/>
</dbReference>
<feature type="region of interest" description="Disordered" evidence="1">
    <location>
        <begin position="1396"/>
        <end position="1575"/>
    </location>
</feature>
<feature type="compositionally biased region" description="Basic and acidic residues" evidence="1">
    <location>
        <begin position="1791"/>
        <end position="1801"/>
    </location>
</feature>
<feature type="compositionally biased region" description="Basic and acidic residues" evidence="1">
    <location>
        <begin position="1765"/>
        <end position="1776"/>
    </location>
</feature>
<feature type="compositionally biased region" description="Polar residues" evidence="1">
    <location>
        <begin position="45"/>
        <end position="69"/>
    </location>
</feature>
<feature type="compositionally biased region" description="Low complexity" evidence="1">
    <location>
        <begin position="3138"/>
        <end position="3155"/>
    </location>
</feature>
<accession>A0A6P5A220</accession>
<reference evidence="3" key="1">
    <citation type="submission" date="2025-08" db="UniProtKB">
        <authorList>
            <consortium name="RefSeq"/>
        </authorList>
    </citation>
    <scope>IDENTIFICATION</scope>
    <source>
        <tissue evidence="3">Gonad</tissue>
    </source>
</reference>
<feature type="compositionally biased region" description="Acidic residues" evidence="1">
    <location>
        <begin position="1981"/>
        <end position="2002"/>
    </location>
</feature>
<feature type="region of interest" description="Disordered" evidence="1">
    <location>
        <begin position="2759"/>
        <end position="2809"/>
    </location>
</feature>
<keyword evidence="2" id="KW-1185">Reference proteome</keyword>
<feature type="compositionally biased region" description="Basic and acidic residues" evidence="1">
    <location>
        <begin position="980"/>
        <end position="1016"/>
    </location>
</feature>
<feature type="region of interest" description="Disordered" evidence="1">
    <location>
        <begin position="2472"/>
        <end position="2529"/>
    </location>
</feature>
<feature type="compositionally biased region" description="Polar residues" evidence="1">
    <location>
        <begin position="910"/>
        <end position="923"/>
    </location>
</feature>
<protein>
    <submittedName>
        <fullName evidence="3">Nucleoprotein TPR-like</fullName>
    </submittedName>
</protein>
<feature type="compositionally biased region" description="Basic and acidic residues" evidence="1">
    <location>
        <begin position="1608"/>
        <end position="1627"/>
    </location>
</feature>
<feature type="region of interest" description="Disordered" evidence="1">
    <location>
        <begin position="488"/>
        <end position="511"/>
    </location>
</feature>
<feature type="compositionally biased region" description="Low complexity" evidence="1">
    <location>
        <begin position="3173"/>
        <end position="3185"/>
    </location>
</feature>
<feature type="region of interest" description="Disordered" evidence="1">
    <location>
        <begin position="45"/>
        <end position="77"/>
    </location>
</feature>
<feature type="region of interest" description="Disordered" evidence="1">
    <location>
        <begin position="1250"/>
        <end position="1380"/>
    </location>
</feature>
<feature type="region of interest" description="Disordered" evidence="1">
    <location>
        <begin position="2571"/>
        <end position="2743"/>
    </location>
</feature>
<feature type="compositionally biased region" description="Acidic residues" evidence="1">
    <location>
        <begin position="2012"/>
        <end position="2028"/>
    </location>
</feature>
<feature type="compositionally biased region" description="Polar residues" evidence="1">
    <location>
        <begin position="139"/>
        <end position="150"/>
    </location>
</feature>
<feature type="region of interest" description="Disordered" evidence="1">
    <location>
        <begin position="553"/>
        <end position="590"/>
    </location>
</feature>
<feature type="compositionally biased region" description="Acidic residues" evidence="1">
    <location>
        <begin position="1631"/>
        <end position="1676"/>
    </location>
</feature>
<dbReference type="PANTHER" id="PTHR14754">
    <property type="entry name" value="TRANSCRIPTION ELONGATION FACTOR A"/>
    <property type="match status" value="1"/>
</dbReference>
<feature type="compositionally biased region" description="Basic and acidic residues" evidence="1">
    <location>
        <begin position="2708"/>
        <end position="2725"/>
    </location>
</feature>
<evidence type="ECO:0000313" key="3">
    <source>
        <dbReference type="RefSeq" id="XP_019637237.1"/>
    </source>
</evidence>
<feature type="compositionally biased region" description="Polar residues" evidence="1">
    <location>
        <begin position="3230"/>
        <end position="3239"/>
    </location>
</feature>
<feature type="region of interest" description="Disordered" evidence="1">
    <location>
        <begin position="1838"/>
        <end position="1924"/>
    </location>
</feature>
<feature type="compositionally biased region" description="Basic and acidic residues" evidence="1">
    <location>
        <begin position="3030"/>
        <end position="3039"/>
    </location>
</feature>
<feature type="compositionally biased region" description="Basic and acidic residues" evidence="1">
    <location>
        <begin position="3209"/>
        <end position="3218"/>
    </location>
</feature>
<feature type="compositionally biased region" description="Acidic residues" evidence="1">
    <location>
        <begin position="2500"/>
        <end position="2509"/>
    </location>
</feature>
<feature type="compositionally biased region" description="Acidic residues" evidence="1">
    <location>
        <begin position="2390"/>
        <end position="2404"/>
    </location>
</feature>
<feature type="compositionally biased region" description="Acidic residues" evidence="1">
    <location>
        <begin position="2164"/>
        <end position="2181"/>
    </location>
</feature>
<feature type="compositionally biased region" description="Basic and acidic residues" evidence="1">
    <location>
        <begin position="1403"/>
        <end position="1418"/>
    </location>
</feature>
<feature type="compositionally biased region" description="Polar residues" evidence="1">
    <location>
        <begin position="2410"/>
        <end position="2423"/>
    </location>
</feature>
<feature type="region of interest" description="Disordered" evidence="1">
    <location>
        <begin position="3026"/>
        <end position="3247"/>
    </location>
</feature>
<feature type="compositionally biased region" description="Basic and acidic residues" evidence="1">
    <location>
        <begin position="1455"/>
        <end position="1471"/>
    </location>
</feature>
<feature type="compositionally biased region" description="Acidic residues" evidence="1">
    <location>
        <begin position="1511"/>
        <end position="1547"/>
    </location>
</feature>
<feature type="region of interest" description="Disordered" evidence="1">
    <location>
        <begin position="1956"/>
        <end position="2194"/>
    </location>
</feature>
<feature type="compositionally biased region" description="Basic and acidic residues" evidence="1">
    <location>
        <begin position="1084"/>
        <end position="1097"/>
    </location>
</feature>
<feature type="compositionally biased region" description="Basic residues" evidence="1">
    <location>
        <begin position="1017"/>
        <end position="1027"/>
    </location>
</feature>
<feature type="compositionally biased region" description="Acidic residues" evidence="1">
    <location>
        <begin position="2066"/>
        <end position="2089"/>
    </location>
</feature>
<feature type="compositionally biased region" description="Low complexity" evidence="1">
    <location>
        <begin position="2433"/>
        <end position="2450"/>
    </location>
</feature>
<feature type="region of interest" description="Disordered" evidence="1">
    <location>
        <begin position="2858"/>
        <end position="3003"/>
    </location>
</feature>
<feature type="region of interest" description="Disordered" evidence="1">
    <location>
        <begin position="973"/>
        <end position="1125"/>
    </location>
</feature>
<feature type="compositionally biased region" description="Basic and acidic residues" evidence="1">
    <location>
        <begin position="806"/>
        <end position="821"/>
    </location>
</feature>
<feature type="region of interest" description="Disordered" evidence="1">
    <location>
        <begin position="1595"/>
        <end position="1695"/>
    </location>
</feature>
<feature type="compositionally biased region" description="Basic and acidic residues" evidence="1">
    <location>
        <begin position="2044"/>
        <end position="2065"/>
    </location>
</feature>
<feature type="compositionally biased region" description="Acidic residues" evidence="1">
    <location>
        <begin position="2483"/>
        <end position="2492"/>
    </location>
</feature>
<feature type="compositionally biased region" description="Acidic residues" evidence="1">
    <location>
        <begin position="1873"/>
        <end position="1911"/>
    </location>
</feature>
<dbReference type="PANTHER" id="PTHR14754:SF34">
    <property type="entry name" value="TRICHOHYALIN"/>
    <property type="match status" value="1"/>
</dbReference>
<dbReference type="GO" id="GO:0005634">
    <property type="term" value="C:nucleus"/>
    <property type="evidence" value="ECO:0007669"/>
    <property type="project" value="TreeGrafter"/>
</dbReference>
<feature type="compositionally biased region" description="Acidic residues" evidence="1">
    <location>
        <begin position="1298"/>
        <end position="1316"/>
    </location>
</feature>
<feature type="compositionally biased region" description="Basic and acidic residues" evidence="1">
    <location>
        <begin position="857"/>
        <end position="867"/>
    </location>
</feature>
<feature type="compositionally biased region" description="Basic and acidic residues" evidence="1">
    <location>
        <begin position="1427"/>
        <end position="1447"/>
    </location>
</feature>
<feature type="compositionally biased region" description="Polar residues" evidence="1">
    <location>
        <begin position="3066"/>
        <end position="3078"/>
    </location>
</feature>
<proteinExistence type="predicted"/>
<feature type="compositionally biased region" description="Polar residues" evidence="1">
    <location>
        <begin position="2888"/>
        <end position="2900"/>
    </location>
</feature>
<dbReference type="Proteomes" id="UP000515135">
    <property type="component" value="Unplaced"/>
</dbReference>
<feature type="compositionally biased region" description="Basic and acidic residues" evidence="1">
    <location>
        <begin position="1850"/>
        <end position="1872"/>
    </location>
</feature>
<feature type="region of interest" description="Disordered" evidence="1">
    <location>
        <begin position="1"/>
        <end position="26"/>
    </location>
</feature>
<feature type="compositionally biased region" description="Polar residues" evidence="1">
    <location>
        <begin position="1956"/>
        <end position="1980"/>
    </location>
</feature>
<feature type="region of interest" description="Disordered" evidence="1">
    <location>
        <begin position="782"/>
        <end position="845"/>
    </location>
</feature>
<feature type="compositionally biased region" description="Basic and acidic residues" evidence="1">
    <location>
        <begin position="2904"/>
        <end position="2918"/>
    </location>
</feature>
<dbReference type="OrthoDB" id="10067336at2759"/>
<feature type="compositionally biased region" description="Acidic residues" evidence="1">
    <location>
        <begin position="1340"/>
        <end position="1353"/>
    </location>
</feature>
<feature type="compositionally biased region" description="Basic and acidic residues" evidence="1">
    <location>
        <begin position="2093"/>
        <end position="2108"/>
    </location>
</feature>
<feature type="compositionally biased region" description="Low complexity" evidence="1">
    <location>
        <begin position="3089"/>
        <end position="3100"/>
    </location>
</feature>
<feature type="region of interest" description="Disordered" evidence="1">
    <location>
        <begin position="2383"/>
        <end position="2451"/>
    </location>
</feature>
<feature type="compositionally biased region" description="Polar residues" evidence="1">
    <location>
        <begin position="1"/>
        <end position="16"/>
    </location>
</feature>
<organism evidence="2 3">
    <name type="scientific">Branchiostoma belcheri</name>
    <name type="common">Amphioxus</name>
    <dbReference type="NCBI Taxonomy" id="7741"/>
    <lineage>
        <taxon>Eukaryota</taxon>
        <taxon>Metazoa</taxon>
        <taxon>Chordata</taxon>
        <taxon>Cephalochordata</taxon>
        <taxon>Leptocardii</taxon>
        <taxon>Amphioxiformes</taxon>
        <taxon>Branchiostomatidae</taxon>
        <taxon>Branchiostoma</taxon>
    </lineage>
</organism>
<feature type="region of interest" description="Disordered" evidence="1">
    <location>
        <begin position="857"/>
        <end position="934"/>
    </location>
</feature>
<feature type="compositionally biased region" description="Acidic residues" evidence="1">
    <location>
        <begin position="2109"/>
        <end position="2136"/>
    </location>
</feature>
<feature type="compositionally biased region" description="Polar residues" evidence="1">
    <location>
        <begin position="874"/>
        <end position="885"/>
    </location>
</feature>
<feature type="compositionally biased region" description="Acidic residues" evidence="1">
    <location>
        <begin position="1749"/>
        <end position="1762"/>
    </location>
</feature>
<evidence type="ECO:0000256" key="1">
    <source>
        <dbReference type="SAM" id="MobiDB-lite"/>
    </source>
</evidence>
<sequence>MYVCSSTYSSDESPASSPGPETGTAEFLSPRSWFYTSAKTSDYGHQSAALTTGETSGSARQSSAMATEKSSNRRDFSPVRGWTEGWMKVLPAYGQDTAAAGIGESYLWSRIGRGGLLSALGNWRVWGNKDELPNGGDRATSTSTSTEKQAKMETSSETVVKTAVSQTSSSAVITSQSADSAMSGDQYDDVAPGKGFAESEDHLQEGEDEVKQMGVTVQTWNQTTSTQNTDTMEQRSGQSVTQHREVGENVILAASGKDTTTTATGGDTLSVSVNLVGEQGEEEVEGEQKDEGYKTEEELEEKMVVREDGVEVTEEMQANVTDESTTVTSVETSETTDVSMTIISESLEQDKQIKTTYLEEEIGEKVEEDYEEGVMSQVTLETMQKEETVADELVDVSQTSVSESFDHTVQAMVITIEKEKTGCEEAEEGHDEEAGVGREVTVAEQEDTAEDGLAEGVMTVISTESTTTILTENHASQDTNVSVISTMSGVSDEQEKEAYSTAEEQQHGDEISKEINLEEGDTVQEVEVEETDEIINEAARKRRRTYSGGLMSYILPDEEEEEMEVETSSEEESTETSEESSMETTTGQTETIIARVQEASSESMEVEISTQGDAESSQTGQGETIIARVQEASPKSMEVEMSSQTVTSEMIVITSTVQENGEVQEDVIATSSDVEIVGEASQVLTSAKEEYVTTEASEATNEVTDFKEAEETLDETAAVGGSVVTGSSTVETTGASTHTKVVESATVTSEDIIDESQEQQSTKTIRRARATTSRRSYFLRSKLTPREAKLRASKALEPVTTGQGGKKGEETNTRKRQRVQEDSNSTTSAEHKKQKTVIEKASGASVATDVSLVLTRVDEHSDEKNGLHGDVNAVSETMEGTVTVSETDPQDEQENDEEEKDESASASSEVQTLTDLEVTNVTENAKETVTDKSVTVVSARVIAETPSKADYWFRSRRKRRLFDADDGYTISHTSAAQKHSMREEHKKSSKSVEETDDLSLKKAEQRKKEVKSSEKRTKGRPRKKRRSSVKEVDEDNKEDVLALDEASTVVTAAVTESKAQDEVQKDTPVNKSNEKMATKSKTAKKTEGASKDVDGQKRAYWLRGRKAAREPKAVVPPAGHADSMETVTEARQNNTGGSLKKKQYFILASTKSFTSRSVTTTATGIEKTIIADTSTGHDAEQDIQKQVETSTAVIENQEECATKKEDELSAGISVESQAVTMIEEAVGDEKEDMQTKTSLETIDEEVEVQVEVSTVTTEEGHTEDEQTSVAEVQEEQEEIVEGEAGEDDKETEVKGQEENAEEDEEEVVEEEEDDQVLQEVVVEGVRERTEQDQIEKQEEAEVEEKESTEEEGEGKEQTRRQGRRGNYSLRSRTVYYGSGPSARAGFLAAIATTSLSLSSSTTHVHEDDPQEDTDKVDDGDVMEQEQDESHYEEPKDKENEEERREQQQVEELAEDKEARDLSERAEESGKADEEDAMWQQEQDERQEEELKDEEKREEEEQQVEKEQTPAVEEEETKVEIQDQDASQENEEAEEELTERIDEEEGEQEIQLNKQDEEVEALAEEETQKEADEEKAGQLEVEHMQVPAEEAAVVEMEVTGQDECEEEELKDKEKTEGVEEEIQLEKEQTPAVEEEAVAEIQGEDQDVGQEKEESGEEENEAIEEEEGEEEDEGEGEESEQKHAETRRQGRRGNYWLRSKTVYYGSGPSARSGFLTAIATTAMSSGAKDSSKRTTMTSIEEVATTQIIEGDLGDESEEMDEDAMGQEQDKNQGDKPSDEVVDADEEDEEEKEEGSVRMDRGEAEIEEDARQEEEGVKEIQLSEQVPAEEEAVVVVEVKVAEQDERQEEEPKDEEKAAEVEEIQVEKEQTPAVEKEEAEIQGEDQQTEEREESEGEEETETIEGGVVEEVEDDGTEQKRDKTRRHGRRGNYWLRSKTVYYGSGPSARSGFLTAIATTAMSSGAKDSSKRTAMTSIEETATTQIIEDDLDDKSEELDEEVMGQEQDENQRDKPSEEVMEADEEKKEEEEEEIQVEKEQTSVIEEDEVKDQGQDQDTSQKKDDSEEKEKEEIEEEEGGEDEEEEDELEEGEEEVMGLGKEENQEKKSSEIIKEADEEDEEEEEESVNMDREEDERQEEEGEKEIQLNEQVSDEDVVEIEVAGQDKKEEPDEEEAQAVEEEGEDEGEKYEGRKEVSRSAGRRGNYNLRSRAVYYGSGPSVRGGFLAAIACTSMSSGKSQTKTAGAEFKGRVQGDLGQIRKKTTEETTTLSDEDDLEDESGIVDHDGEVERVGNITVVSEPHETELQTTTTYFITKITEGEKMSVDVDTDTTSLTRTTVSTVTTTTETSTDDNTMLQDVTSTAGGQTVIISEVSEEHADSMISGAAAVVTHDKSESDGDDSDDEEISDDAGGEQVSEDSMVTNVTSTTETDVAPIVEIDTTASSEETEQSQEPMETTETIEESLIAMAVEDDRMQRESEAKKGQVTMAEVESDTEQEAETSDKVTESEEDTIEEGETVARRRKGGSRGNYSLRSRTVYYGSGPSARGGFRAAMAVTAIREAGTDRSITSKAKAVLLKKAKKTDVNQASSTSSENSEDSYVVDQEAAVMETSSFEEESSKVIQESSVEDTVTVESFDDQTVGQQTDGTLAESEGKDANTSDTEVDTGLDVEQKTDQTSEDDSNGQETLQTSKVADVSQVEAVELPPVSTNASKKRKLEESSVEERPTKGERSQKGPRGNYSLRSRTVYYGSGPSARGGFLAAIATATMSSKQGQSVTSRSAKKSSRVVKSVDDTGEIEQAEEDSVITIQDDEIDDSDIVHKAGVETVETSSSTKFQEGEEEAGTVSTTIVEGITDEDIEGVLEELSESAASGQMSLEDAMAEAASPKDILSENQEESGNVTEVEQNTVHAALSDKEAVSAPPKEETSTLETDDIAKEENDEEINIMSSSTSKRSRKKRKIDDTETVELSEVISTDVEEQTASTADEEESGEMSMKTNTAVESRESGGRSYWLRKRTITYETKAPEVSVMESSTVYEADNNKSSEESNNKATKRAAKAAQVVPVASKKSRKEATVVQTEGESGSPSASIAGMSDVLEESVTSESQTTTEHAMSGTTSVKVTSSEDSLRQKTGTMVTEEGETAMLVYESGTASTSTETTVVTNVEVHSEGICDDTGTPEEAMTTTTKTTTSTTGSRTKRGPKTVTKLSILEELSEGSQDDQHDEKTREAISASRTEEAMVSSTSTSTADQGVKHCYS</sequence>
<feature type="compositionally biased region" description="Acidic residues" evidence="1">
    <location>
        <begin position="888"/>
        <end position="901"/>
    </location>
</feature>
<evidence type="ECO:0000313" key="2">
    <source>
        <dbReference type="Proteomes" id="UP000515135"/>
    </source>
</evidence>
<feature type="compositionally biased region" description="Acidic residues" evidence="1">
    <location>
        <begin position="2785"/>
        <end position="2808"/>
    </location>
</feature>
<feature type="compositionally biased region" description="Acidic residues" evidence="1">
    <location>
        <begin position="1265"/>
        <end position="1290"/>
    </location>
</feature>
<dbReference type="KEGG" id="bbel:109479689"/>
<feature type="region of interest" description="Disordered" evidence="1">
    <location>
        <begin position="1720"/>
        <end position="1826"/>
    </location>
</feature>
<feature type="compositionally biased region" description="Polar residues" evidence="1">
    <location>
        <begin position="1720"/>
        <end position="1745"/>
    </location>
</feature>
<feature type="compositionally biased region" description="Acidic residues" evidence="1">
    <location>
        <begin position="556"/>
        <end position="581"/>
    </location>
</feature>
<feature type="compositionally biased region" description="Basic and acidic residues" evidence="1">
    <location>
        <begin position="1324"/>
        <end position="1339"/>
    </location>
</feature>
<name>A0A6P5A220_BRABE</name>
<feature type="region of interest" description="Disordered" evidence="1">
    <location>
        <begin position="129"/>
        <end position="150"/>
    </location>
</feature>
<dbReference type="GeneID" id="109479689"/>
<feature type="region of interest" description="Disordered" evidence="1">
    <location>
        <begin position="751"/>
        <end position="770"/>
    </location>
</feature>
<feature type="compositionally biased region" description="Acidic residues" evidence="1">
    <location>
        <begin position="1777"/>
        <end position="1790"/>
    </location>
</feature>
<feature type="compositionally biased region" description="Basic and acidic residues" evidence="1">
    <location>
        <begin position="1677"/>
        <end position="1686"/>
    </location>
</feature>
<feature type="compositionally biased region" description="Polar residues" evidence="1">
    <location>
        <begin position="2612"/>
        <end position="2639"/>
    </location>
</feature>
<gene>
    <name evidence="3" type="primary">LOC109479689</name>
</gene>
<feature type="compositionally biased region" description="Basic and acidic residues" evidence="1">
    <location>
        <begin position="1565"/>
        <end position="1575"/>
    </location>
</feature>
<feature type="compositionally biased region" description="Polar residues" evidence="1">
    <location>
        <begin position="3104"/>
        <end position="3125"/>
    </location>
</feature>
<feature type="compositionally biased region" description="Acidic residues" evidence="1">
    <location>
        <begin position="1484"/>
        <end position="1501"/>
    </location>
</feature>